<sequence>DHSGNLTNCVITLWYRPPDLLLGTTKYGPALLQLTCGPLVIYLRSFLMERQSCKENRGKNEQDYEGDNRGSRTQIALSSYVHFSKHAKVSTIRGRLSIYCFQGTYHMKQLVQKSGKIQVTKSIDVASPK</sequence>
<gene>
    <name evidence="1" type="ORF">FRX31_005809</name>
</gene>
<keyword evidence="2" id="KW-1185">Reference proteome</keyword>
<evidence type="ECO:0000313" key="1">
    <source>
        <dbReference type="EMBL" id="KAF5204603.1"/>
    </source>
</evidence>
<organism evidence="1 2">
    <name type="scientific">Thalictrum thalictroides</name>
    <name type="common">Rue-anemone</name>
    <name type="synonym">Anemone thalictroides</name>
    <dbReference type="NCBI Taxonomy" id="46969"/>
    <lineage>
        <taxon>Eukaryota</taxon>
        <taxon>Viridiplantae</taxon>
        <taxon>Streptophyta</taxon>
        <taxon>Embryophyta</taxon>
        <taxon>Tracheophyta</taxon>
        <taxon>Spermatophyta</taxon>
        <taxon>Magnoliopsida</taxon>
        <taxon>Ranunculales</taxon>
        <taxon>Ranunculaceae</taxon>
        <taxon>Thalictroideae</taxon>
        <taxon>Thalictrum</taxon>
    </lineage>
</organism>
<dbReference type="EMBL" id="JABWDY010005232">
    <property type="protein sequence ID" value="KAF5204603.1"/>
    <property type="molecule type" value="Genomic_DNA"/>
</dbReference>
<name>A0A7J6X5F8_THATH</name>
<feature type="non-terminal residue" evidence="1">
    <location>
        <position position="1"/>
    </location>
</feature>
<accession>A0A7J6X5F8</accession>
<dbReference type="Proteomes" id="UP000554482">
    <property type="component" value="Unassembled WGS sequence"/>
</dbReference>
<protein>
    <submittedName>
        <fullName evidence="1">Uncharacterized protein</fullName>
    </submittedName>
</protein>
<proteinExistence type="predicted"/>
<evidence type="ECO:0000313" key="2">
    <source>
        <dbReference type="Proteomes" id="UP000554482"/>
    </source>
</evidence>
<reference evidence="1 2" key="1">
    <citation type="submission" date="2020-06" db="EMBL/GenBank/DDBJ databases">
        <title>Transcriptomic and genomic resources for Thalictrum thalictroides and T. hernandezii: Facilitating candidate gene discovery in an emerging model plant lineage.</title>
        <authorList>
            <person name="Arias T."/>
            <person name="Riano-Pachon D.M."/>
            <person name="Di Stilio V.S."/>
        </authorList>
    </citation>
    <scope>NUCLEOTIDE SEQUENCE [LARGE SCALE GENOMIC DNA]</scope>
    <source>
        <strain evidence="2">cv. WT478/WT964</strain>
        <tissue evidence="1">Leaves</tissue>
    </source>
</reference>
<dbReference type="AlphaFoldDB" id="A0A7J6X5F8"/>
<comment type="caution">
    <text evidence="1">The sequence shown here is derived from an EMBL/GenBank/DDBJ whole genome shotgun (WGS) entry which is preliminary data.</text>
</comment>